<reference evidence="2 3" key="1">
    <citation type="submission" date="2018-08" db="EMBL/GenBank/DDBJ databases">
        <title>A genome reference for cultivated species of the human gut microbiota.</title>
        <authorList>
            <person name="Zou Y."/>
            <person name="Xue W."/>
            <person name="Luo G."/>
        </authorList>
    </citation>
    <scope>NUCLEOTIDE SEQUENCE [LARGE SCALE GENOMIC DNA]</scope>
    <source>
        <strain evidence="2 3">AM37-1AC</strain>
    </source>
</reference>
<evidence type="ECO:0000259" key="1">
    <source>
        <dbReference type="PROSITE" id="PS50943"/>
    </source>
</evidence>
<comment type="caution">
    <text evidence="2">The sequence shown here is derived from an EMBL/GenBank/DDBJ whole genome shotgun (WGS) entry which is preliminary data.</text>
</comment>
<dbReference type="CDD" id="cd00093">
    <property type="entry name" value="HTH_XRE"/>
    <property type="match status" value="1"/>
</dbReference>
<feature type="domain" description="HTH cro/C1-type" evidence="1">
    <location>
        <begin position="7"/>
        <end position="65"/>
    </location>
</feature>
<accession>A0A3R6ATA3</accession>
<proteinExistence type="predicted"/>
<dbReference type="PROSITE" id="PS50943">
    <property type="entry name" value="HTH_CROC1"/>
    <property type="match status" value="1"/>
</dbReference>
<dbReference type="GO" id="GO:0003677">
    <property type="term" value="F:DNA binding"/>
    <property type="evidence" value="ECO:0007669"/>
    <property type="project" value="InterPro"/>
</dbReference>
<evidence type="ECO:0000313" key="3">
    <source>
        <dbReference type="Proteomes" id="UP000283513"/>
    </source>
</evidence>
<dbReference type="SMART" id="SM00530">
    <property type="entry name" value="HTH_XRE"/>
    <property type="match status" value="1"/>
</dbReference>
<name>A0A3R6ATA3_9FIRM</name>
<dbReference type="EMBL" id="QSHO01000005">
    <property type="protein sequence ID" value="RHC17891.1"/>
    <property type="molecule type" value="Genomic_DNA"/>
</dbReference>
<dbReference type="Proteomes" id="UP000283513">
    <property type="component" value="Unassembled WGS sequence"/>
</dbReference>
<gene>
    <name evidence="2" type="ORF">DW856_07040</name>
</gene>
<dbReference type="InterPro" id="IPR001387">
    <property type="entry name" value="Cro/C1-type_HTH"/>
</dbReference>
<dbReference type="Pfam" id="PF12844">
    <property type="entry name" value="HTH_19"/>
    <property type="match status" value="1"/>
</dbReference>
<dbReference type="InterPro" id="IPR010982">
    <property type="entry name" value="Lambda_DNA-bd_dom_sf"/>
</dbReference>
<sequence length="159" mass="18603">METYERIRELRKKYLKLSMESFGNRLGVSRDTINNIELNRLKKPEQKLSLYKLICSEFNVSEEWLLNGTGDMFTSNESEYSTMIDQIMHGENEFAKNIFKTFALFDVKDWEALERMISKYNSVTDPKPDVSLYDSVPDTPEELEKLFPPIEKDVKRGVG</sequence>
<dbReference type="RefSeq" id="WP_015560082.1">
    <property type="nucleotide sequence ID" value="NZ_JADNLD010000010.1"/>
</dbReference>
<organism evidence="2 3">
    <name type="scientific">Roseburia intestinalis</name>
    <dbReference type="NCBI Taxonomy" id="166486"/>
    <lineage>
        <taxon>Bacteria</taxon>
        <taxon>Bacillati</taxon>
        <taxon>Bacillota</taxon>
        <taxon>Clostridia</taxon>
        <taxon>Lachnospirales</taxon>
        <taxon>Lachnospiraceae</taxon>
        <taxon>Roseburia</taxon>
    </lineage>
</organism>
<evidence type="ECO:0000313" key="2">
    <source>
        <dbReference type="EMBL" id="RHC17891.1"/>
    </source>
</evidence>
<dbReference type="AlphaFoldDB" id="A0A3R6ATA3"/>
<dbReference type="SUPFAM" id="SSF47413">
    <property type="entry name" value="lambda repressor-like DNA-binding domains"/>
    <property type="match status" value="1"/>
</dbReference>
<dbReference type="Gene3D" id="1.10.260.40">
    <property type="entry name" value="lambda repressor-like DNA-binding domains"/>
    <property type="match status" value="1"/>
</dbReference>
<protein>
    <submittedName>
        <fullName evidence="2">XRE family transcriptional regulator</fullName>
    </submittedName>
</protein>